<evidence type="ECO:0000259" key="2">
    <source>
        <dbReference type="SMART" id="SM00642"/>
    </source>
</evidence>
<dbReference type="SUPFAM" id="SSF51445">
    <property type="entry name" value="(Trans)glycosidases"/>
    <property type="match status" value="1"/>
</dbReference>
<evidence type="ECO:0000313" key="3">
    <source>
        <dbReference type="EMBL" id="SFR08659.1"/>
    </source>
</evidence>
<keyword evidence="4" id="KW-1185">Reference proteome</keyword>
<dbReference type="GO" id="GO:0005992">
    <property type="term" value="P:trehalose biosynthetic process"/>
    <property type="evidence" value="ECO:0007669"/>
    <property type="project" value="TreeGrafter"/>
</dbReference>
<dbReference type="Gene3D" id="3.20.20.80">
    <property type="entry name" value="Glycosidases"/>
    <property type="match status" value="4"/>
</dbReference>
<feature type="region of interest" description="Disordered" evidence="1">
    <location>
        <begin position="589"/>
        <end position="609"/>
    </location>
</feature>
<evidence type="ECO:0000256" key="1">
    <source>
        <dbReference type="SAM" id="MobiDB-lite"/>
    </source>
</evidence>
<dbReference type="PANTHER" id="PTHR10357:SF216">
    <property type="entry name" value="MALTOOLIGOSYL TREHALOSE SYNTHASE-RELATED"/>
    <property type="match status" value="1"/>
</dbReference>
<dbReference type="InterPro" id="IPR012767">
    <property type="entry name" value="Trehalose_TreY"/>
</dbReference>
<gene>
    <name evidence="3" type="ORF">SAMN05660706_11727</name>
</gene>
<organism evidence="3 4">
    <name type="scientific">Desulfoscipio geothermicus DSM 3669</name>
    <dbReference type="NCBI Taxonomy" id="1121426"/>
    <lineage>
        <taxon>Bacteria</taxon>
        <taxon>Bacillati</taxon>
        <taxon>Bacillota</taxon>
        <taxon>Clostridia</taxon>
        <taxon>Eubacteriales</taxon>
        <taxon>Desulfallaceae</taxon>
        <taxon>Desulfoscipio</taxon>
    </lineage>
</organism>
<dbReference type="GO" id="GO:0030980">
    <property type="term" value="P:alpha-glucan catabolic process"/>
    <property type="evidence" value="ECO:0007669"/>
    <property type="project" value="TreeGrafter"/>
</dbReference>
<accession>A0A1I6DT74</accession>
<name>A0A1I6DT74_9FIRM</name>
<sequence length="957" mass="109642">MPAQRIPAATYRLQFNHRFGFADARDLVPYLHALGITDIYASPLLKARQESEHGYDVTDPTQLNPALGGEDMFTGLARALRRHDMGLVLDIVPNHMAAGTENPWWLDVLQFGPDSPYASFFDINWRSGKPGLAGKVLLPVLSSFYGEALEKGELALILTADGFQLRYNDKQFPLHPGTYGEILQHRAEELAANLGPDHPGRVQLAQLLDLLEHLPPRTDNDFAAAFREAKDRLRDLYNNYPEIKAFINENLRIFNGVRGDPQSFNLLDRLLARQAYRIAFWRVANQEINYRRFFNITDMVSLRMEDEEVFTATHSLVLKLARAGQVTGMRIDHVDGLHDPLTYLRRLQEQLNGAGGNPGFYVVVEKILSGDEELPTEWPVYGTTGYDFLRTLNELFVNSPGIAVLDRVYARLRGSEPNFTKVEYARKRRVMAELFGGEMRSLARQLVELAKQDRHGRDLTPNQLEQALVEVTACFPVYRTYTRDYTVSDRDRAYVEQAVAEAVKRHRAIGPAAGFLRRVLLLDFGDWLPEDRRRNWLDFVMRWQQFTGPIMAKGLEDTAMYVYNRLISLNEVGGEPHSTGIAVDEFHRRNRARQERRPHTLNATSTHDTKRSEDVRARINLLSEIPAIWVNHLEKWRRWNRDKKQVVDDQPVPDDNVELLIYQTLVGAWPLAEDEESSFKERLKEFLIKASREAKVYTRWLEPDTGYEDALVNFALSILEPGQNNEFLQDFKRFRDIIAYYGAISSLAQVLLKITSPGVPDIYQGMESWNFSLVDPDNRRPVDYKSLAAQLAELQRREAGDLPGLVDDLLKSWKDGRLKQFLTYMALHYRREHHRLFASGEYLPMQTGSLQYEHVCAFARRHGHTWALVAVPRMPARLHLQSHWPEMDDTLLNEPPKERLLLPVELWGDQALALPDEAPRAWRNVLTGETVSTGDGKIPLIYVFKSFPVALLAGEPA</sequence>
<feature type="compositionally biased region" description="Basic and acidic residues" evidence="1">
    <location>
        <begin position="589"/>
        <end position="598"/>
    </location>
</feature>
<dbReference type="NCBIfam" id="TIGR02401">
    <property type="entry name" value="trehalose_TreY"/>
    <property type="match status" value="1"/>
</dbReference>
<dbReference type="SMART" id="SM00642">
    <property type="entry name" value="Aamy"/>
    <property type="match status" value="1"/>
</dbReference>
<proteinExistence type="predicted"/>
<dbReference type="OrthoDB" id="9805159at2"/>
<dbReference type="EMBL" id="FOYM01000017">
    <property type="protein sequence ID" value="SFR08659.1"/>
    <property type="molecule type" value="Genomic_DNA"/>
</dbReference>
<feature type="domain" description="Glycosyl hydrolase family 13 catalytic" evidence="2">
    <location>
        <begin position="13"/>
        <end position="795"/>
    </location>
</feature>
<reference evidence="4" key="1">
    <citation type="submission" date="2016-10" db="EMBL/GenBank/DDBJ databases">
        <authorList>
            <person name="Varghese N."/>
            <person name="Submissions S."/>
        </authorList>
    </citation>
    <scope>NUCLEOTIDE SEQUENCE [LARGE SCALE GENOMIC DNA]</scope>
    <source>
        <strain evidence="4">DSM 3669</strain>
    </source>
</reference>
<dbReference type="Proteomes" id="UP000199584">
    <property type="component" value="Unassembled WGS sequence"/>
</dbReference>
<dbReference type="PANTHER" id="PTHR10357">
    <property type="entry name" value="ALPHA-AMYLASE FAMILY MEMBER"/>
    <property type="match status" value="1"/>
</dbReference>
<dbReference type="RefSeq" id="WP_092484021.1">
    <property type="nucleotide sequence ID" value="NZ_FOYM01000017.1"/>
</dbReference>
<dbReference type="InterPro" id="IPR017853">
    <property type="entry name" value="GH"/>
</dbReference>
<dbReference type="Pfam" id="PF00128">
    <property type="entry name" value="Alpha-amylase"/>
    <property type="match status" value="1"/>
</dbReference>
<dbReference type="AlphaFoldDB" id="A0A1I6DT74"/>
<protein>
    <submittedName>
        <fullName evidence="3">Maltooligosyl trehalose synthase</fullName>
    </submittedName>
</protein>
<evidence type="ECO:0000313" key="4">
    <source>
        <dbReference type="Proteomes" id="UP000199584"/>
    </source>
</evidence>
<dbReference type="STRING" id="39060.SAMN05660706_11727"/>
<dbReference type="GO" id="GO:0047470">
    <property type="term" value="F:(1,4)-alpha-D-glucan 1-alpha-D-glucosylmutase activity"/>
    <property type="evidence" value="ECO:0007669"/>
    <property type="project" value="TreeGrafter"/>
</dbReference>
<dbReference type="InterPro" id="IPR006047">
    <property type="entry name" value="GH13_cat_dom"/>
</dbReference>
<dbReference type="CDD" id="cd11336">
    <property type="entry name" value="AmyAc_MTSase"/>
    <property type="match status" value="1"/>
</dbReference>